<feature type="transmembrane region" description="Helical" evidence="1">
    <location>
        <begin position="12"/>
        <end position="36"/>
    </location>
</feature>
<dbReference type="EMBL" id="CP085144">
    <property type="protein sequence ID" value="UOA15390.1"/>
    <property type="molecule type" value="Genomic_DNA"/>
</dbReference>
<sequence>MTQNPTPRRVRMMRWALGLSLALNVMIIGAVGGALWRHGGPDNKSLPGLRSYASPYVQALPPDARRDLHNEMRKGGKAHHLDRAARGALYEQMLAALRADPFEPEAAAAILTAQGDAAASVQGAAHSAWLAQVSAMAPETRQIYADKLQERLEAWSRGKQRSRSAKPER</sequence>
<keyword evidence="3" id="KW-1185">Reference proteome</keyword>
<dbReference type="Proteomes" id="UP000831019">
    <property type="component" value="Chromosome"/>
</dbReference>
<accession>A0ABY3ZMR2</accession>
<proteinExistence type="predicted"/>
<organism evidence="2 3">
    <name type="scientific">Sulfitobacter dubius</name>
    <dbReference type="NCBI Taxonomy" id="218673"/>
    <lineage>
        <taxon>Bacteria</taxon>
        <taxon>Pseudomonadati</taxon>
        <taxon>Pseudomonadota</taxon>
        <taxon>Alphaproteobacteria</taxon>
        <taxon>Rhodobacterales</taxon>
        <taxon>Roseobacteraceae</taxon>
        <taxon>Sulfitobacter</taxon>
    </lineage>
</organism>
<gene>
    <name evidence="2" type="ORF">DSM109990_02222</name>
</gene>
<reference evidence="3" key="1">
    <citation type="journal article" date="2022" name="Microorganisms">
        <title>Beyond the ABCs#Discovery of Three New Plasmid Types in Rhodobacterales (RepQ, RepY, RepW).</title>
        <authorList>
            <person name="Freese H.M."/>
            <person name="Ringel V."/>
            <person name="Overmann J."/>
            <person name="Petersen J."/>
        </authorList>
    </citation>
    <scope>NUCLEOTIDE SEQUENCE [LARGE SCALE GENOMIC DNA]</scope>
    <source>
        <strain evidence="3">DSM 109990</strain>
    </source>
</reference>
<keyword evidence="1" id="KW-1133">Transmembrane helix</keyword>
<evidence type="ECO:0000313" key="2">
    <source>
        <dbReference type="EMBL" id="UOA15390.1"/>
    </source>
</evidence>
<name>A0ABY3ZMR2_9RHOB</name>
<keyword evidence="1" id="KW-0812">Transmembrane</keyword>
<keyword evidence="1" id="KW-0472">Membrane</keyword>
<dbReference type="RefSeq" id="WP_243260990.1">
    <property type="nucleotide sequence ID" value="NZ_CP085144.1"/>
</dbReference>
<dbReference type="InterPro" id="IPR025961">
    <property type="entry name" value="Metal_resist"/>
</dbReference>
<evidence type="ECO:0000256" key="1">
    <source>
        <dbReference type="SAM" id="Phobius"/>
    </source>
</evidence>
<dbReference type="Pfam" id="PF13801">
    <property type="entry name" value="Metal_resist"/>
    <property type="match status" value="1"/>
</dbReference>
<protein>
    <recommendedName>
        <fullName evidence="4">Heavy-metal resistance</fullName>
    </recommendedName>
</protein>
<evidence type="ECO:0008006" key="4">
    <source>
        <dbReference type="Google" id="ProtNLM"/>
    </source>
</evidence>
<evidence type="ECO:0000313" key="3">
    <source>
        <dbReference type="Proteomes" id="UP000831019"/>
    </source>
</evidence>